<evidence type="ECO:0000313" key="2">
    <source>
        <dbReference type="EMBL" id="GFR86264.1"/>
    </source>
</evidence>
<keyword evidence="3" id="KW-1185">Reference proteome</keyword>
<gene>
    <name evidence="2" type="ORF">ElyMa_000715800</name>
</gene>
<dbReference type="Proteomes" id="UP000762676">
    <property type="component" value="Unassembled WGS sequence"/>
</dbReference>
<accession>A0AAV4GLQ4</accession>
<proteinExistence type="predicted"/>
<protein>
    <submittedName>
        <fullName evidence="2">Uncharacterized protein</fullName>
    </submittedName>
</protein>
<sequence length="105" mass="12459">MERKSIVSGKVRNRKKDREKETGEETIMLSRNEIERKRRRKKLSCPVEIPIRLFTHTQQGQTVRVHTRHARSLDLKLAWGLRNYSDDSIQHQDTEDRLDCAASCW</sequence>
<evidence type="ECO:0000313" key="3">
    <source>
        <dbReference type="Proteomes" id="UP000762676"/>
    </source>
</evidence>
<feature type="region of interest" description="Disordered" evidence="1">
    <location>
        <begin position="1"/>
        <end position="24"/>
    </location>
</feature>
<reference evidence="2 3" key="1">
    <citation type="journal article" date="2021" name="Elife">
        <title>Chloroplast acquisition without the gene transfer in kleptoplastic sea slugs, Plakobranchus ocellatus.</title>
        <authorList>
            <person name="Maeda T."/>
            <person name="Takahashi S."/>
            <person name="Yoshida T."/>
            <person name="Shimamura S."/>
            <person name="Takaki Y."/>
            <person name="Nagai Y."/>
            <person name="Toyoda A."/>
            <person name="Suzuki Y."/>
            <person name="Arimoto A."/>
            <person name="Ishii H."/>
            <person name="Satoh N."/>
            <person name="Nishiyama T."/>
            <person name="Hasebe M."/>
            <person name="Maruyama T."/>
            <person name="Minagawa J."/>
            <person name="Obokata J."/>
            <person name="Shigenobu S."/>
        </authorList>
    </citation>
    <scope>NUCLEOTIDE SEQUENCE [LARGE SCALE GENOMIC DNA]</scope>
</reference>
<organism evidence="2 3">
    <name type="scientific">Elysia marginata</name>
    <dbReference type="NCBI Taxonomy" id="1093978"/>
    <lineage>
        <taxon>Eukaryota</taxon>
        <taxon>Metazoa</taxon>
        <taxon>Spiralia</taxon>
        <taxon>Lophotrochozoa</taxon>
        <taxon>Mollusca</taxon>
        <taxon>Gastropoda</taxon>
        <taxon>Heterobranchia</taxon>
        <taxon>Euthyneura</taxon>
        <taxon>Panpulmonata</taxon>
        <taxon>Sacoglossa</taxon>
        <taxon>Placobranchoidea</taxon>
        <taxon>Plakobranchidae</taxon>
        <taxon>Elysia</taxon>
    </lineage>
</organism>
<evidence type="ECO:0000256" key="1">
    <source>
        <dbReference type="SAM" id="MobiDB-lite"/>
    </source>
</evidence>
<name>A0AAV4GLQ4_9GAST</name>
<comment type="caution">
    <text evidence="2">The sequence shown here is derived from an EMBL/GenBank/DDBJ whole genome shotgun (WGS) entry which is preliminary data.</text>
</comment>
<dbReference type="AlphaFoldDB" id="A0AAV4GLQ4"/>
<dbReference type="EMBL" id="BMAT01001472">
    <property type="protein sequence ID" value="GFR86264.1"/>
    <property type="molecule type" value="Genomic_DNA"/>
</dbReference>